<dbReference type="EMBL" id="LN681225">
    <property type="protein sequence ID" value="CEK10495.1"/>
    <property type="molecule type" value="Genomic_DNA"/>
</dbReference>
<accession>A0A0A8UNP9</accession>
<dbReference type="KEGG" id="lha:LHA_1452"/>
<feature type="region of interest" description="Disordered" evidence="1">
    <location>
        <begin position="670"/>
        <end position="691"/>
    </location>
</feature>
<reference evidence="3" key="1">
    <citation type="submission" date="2014-09" db="EMBL/GenBank/DDBJ databases">
        <authorList>
            <person name="Gomez-Valero L."/>
        </authorList>
    </citation>
    <scope>NUCLEOTIDE SEQUENCE [LARGE SCALE GENOMIC DNA]</scope>
    <source>
        <strain evidence="3">ATCC35250</strain>
    </source>
</reference>
<dbReference type="Proteomes" id="UP000032803">
    <property type="component" value="Chromosome I"/>
</dbReference>
<dbReference type="HOGENOM" id="CLU_434638_0_0_6"/>
<dbReference type="OrthoDB" id="5632105at2"/>
<evidence type="ECO:0000313" key="3">
    <source>
        <dbReference type="Proteomes" id="UP000032803"/>
    </source>
</evidence>
<keyword evidence="3" id="KW-1185">Reference proteome</keyword>
<organism evidence="2 3">
    <name type="scientific">Legionella hackeliae</name>
    <dbReference type="NCBI Taxonomy" id="449"/>
    <lineage>
        <taxon>Bacteria</taxon>
        <taxon>Pseudomonadati</taxon>
        <taxon>Pseudomonadota</taxon>
        <taxon>Gammaproteobacteria</taxon>
        <taxon>Legionellales</taxon>
        <taxon>Legionellaceae</taxon>
        <taxon>Legionella</taxon>
    </lineage>
</organism>
<dbReference type="AlphaFoldDB" id="A0A0A8UNP9"/>
<evidence type="ECO:0000313" key="2">
    <source>
        <dbReference type="EMBL" id="CEK10495.1"/>
    </source>
</evidence>
<proteinExistence type="predicted"/>
<sequence length="691" mass="78367">MTIPKASSESLHNKNCYLYLKQLKLTESVLARFSPKLSADLKAVQSQTEYNPAFACADIYTAFFTEVEGRIDEIYDHPKQKSRFDEAQLGNLQPLSTTSMPGTRQLMALLRQSLTRSLREAEELDEFILSIYQNDNSILEETFNVIKTIPLNHGLLDEEIETSISHALKDEGEKVNKQSISPADAGSMVGRFSAMISDDFKPQHTTSLATIRHYGYTRQPSAMYPQEYRIGTQGQRDKGVERVSPLFERWLKIKLERALEPSKITHVYINNLGYDRSNAEGKKERALTEALHELEDNHPNIAVITLPADKGLMSGKDYTKTKDKISSSEAYDEFLSIATQDPDTKTEIKDFFISQKVRRQIFSDQSGNYSENEEKKQIGELLVNSFKAFGLEHEESISSAQKQAVWFHFIKFELTNHIIRKLDPESVNFSCKDAIDRGGVSSAYYNLLKSFETETPLNREEFEQALHAAPAMVKARGMNHHLKTIWNVVNAYVNANYEDLKNNKDKAWLIEWRDFNCPHRCANDLLTLRVDQSIQELNAAKTQYENGNHPKKASIEMGLKILTQIKSQGDIGVSGKRLLLEAAVRTQEIILHPEKANIQAYDALADRLVIQSPLLQKLAGAMKFLAGVLLYPFSLGYTQSWIKGGIATFKAGVESSQRKEIQNHMKEQLNSIKEDNVDTDESSVNDTQRLH</sequence>
<dbReference type="RefSeq" id="WP_052673621.1">
    <property type="nucleotide sequence ID" value="NZ_LN681225.1"/>
</dbReference>
<gene>
    <name evidence="2" type="ORF">LHA_1452</name>
</gene>
<protein>
    <submittedName>
        <fullName evidence="2">Uncharacterized protein</fullName>
    </submittedName>
</protein>
<dbReference type="PATRIC" id="fig|449.7.peg.669"/>
<evidence type="ECO:0000256" key="1">
    <source>
        <dbReference type="SAM" id="MobiDB-lite"/>
    </source>
</evidence>
<dbReference type="STRING" id="449.LHA_1452"/>
<name>A0A0A8UNP9_LEGHA</name>